<dbReference type="RefSeq" id="WP_079000913.1">
    <property type="nucleotide sequence ID" value="NZ_CBDRHE010000013.1"/>
</dbReference>
<evidence type="ECO:0000256" key="3">
    <source>
        <dbReference type="SAM" id="MobiDB-lite"/>
    </source>
</evidence>
<accession>A0A2Z4IUK5</accession>
<reference evidence="5 6" key="1">
    <citation type="journal article" date="2019" name="Int. J. Syst. Evol. Microbiol.">
        <title>Streptomyces cadmiisoli sp. nov., a novel actinomycete isolated from cadmium-contaminated soil.</title>
        <authorList>
            <person name="Li K."/>
            <person name="Tang X."/>
            <person name="Zhao J."/>
            <person name="Guo Y."/>
            <person name="Tang Y."/>
            <person name="Gao J."/>
        </authorList>
    </citation>
    <scope>NUCLEOTIDE SEQUENCE [LARGE SCALE GENOMIC DNA]</scope>
    <source>
        <strain evidence="5 6">ZFG47</strain>
    </source>
</reference>
<dbReference type="KEGG" id="scad:DN051_09075"/>
<dbReference type="InterPro" id="IPR043130">
    <property type="entry name" value="CDP-OH_PTrfase_TM_dom"/>
</dbReference>
<feature type="region of interest" description="Disordered" evidence="3">
    <location>
        <begin position="245"/>
        <end position="289"/>
    </location>
</feature>
<dbReference type="GO" id="GO:0016020">
    <property type="term" value="C:membrane"/>
    <property type="evidence" value="ECO:0007669"/>
    <property type="project" value="InterPro"/>
</dbReference>
<organism evidence="5 6">
    <name type="scientific">Streptomyces cadmiisoli</name>
    <dbReference type="NCBI Taxonomy" id="2184053"/>
    <lineage>
        <taxon>Bacteria</taxon>
        <taxon>Bacillati</taxon>
        <taxon>Actinomycetota</taxon>
        <taxon>Actinomycetes</taxon>
        <taxon>Kitasatosporales</taxon>
        <taxon>Streptomycetaceae</taxon>
        <taxon>Streptomyces</taxon>
        <taxon>Streptomyces aurantiacus group</taxon>
    </lineage>
</organism>
<dbReference type="InterPro" id="IPR048254">
    <property type="entry name" value="CDP_ALCOHOL_P_TRANSF_CS"/>
</dbReference>
<keyword evidence="6" id="KW-1185">Reference proteome</keyword>
<feature type="transmembrane region" description="Helical" evidence="4">
    <location>
        <begin position="98"/>
        <end position="118"/>
    </location>
</feature>
<protein>
    <submittedName>
        <fullName evidence="5">CDP-alcohol phosphatidyltransferase family protein</fullName>
    </submittedName>
</protein>
<evidence type="ECO:0000313" key="5">
    <source>
        <dbReference type="EMBL" id="AWW36761.1"/>
    </source>
</evidence>
<dbReference type="GO" id="GO:0008654">
    <property type="term" value="P:phospholipid biosynthetic process"/>
    <property type="evidence" value="ECO:0007669"/>
    <property type="project" value="InterPro"/>
</dbReference>
<evidence type="ECO:0000313" key="6">
    <source>
        <dbReference type="Proteomes" id="UP000249616"/>
    </source>
</evidence>
<feature type="transmembrane region" description="Helical" evidence="4">
    <location>
        <begin position="207"/>
        <end position="226"/>
    </location>
</feature>
<gene>
    <name evidence="5" type="ORF">DN051_09075</name>
</gene>
<keyword evidence="4" id="KW-0812">Transmembrane</keyword>
<dbReference type="GO" id="GO:0016780">
    <property type="term" value="F:phosphotransferase activity, for other substituted phosphate groups"/>
    <property type="evidence" value="ECO:0007669"/>
    <property type="project" value="InterPro"/>
</dbReference>
<sequence length="289" mass="30113">MALNNTYDARLVQQETAVGAGVQVLLLVLLGTAIGMGPAGWLTGLAFAIATWAVLSRALHRSRPRSFGAANRVTLGRAILVGGVTALVADSFQSSPPVTLFVGLTAVALILDGVDGKVARRTGTSSALGARFDMEVDAFLILVLSVYVSMSLGPWVLLIGGMRYVFVAAARFRPWLNAPLPPSTARKTVAAVQGVFLLVAGADLLPLWANAAVVALALGTLVWSFGRDVLWLWRTSRDGRTAAATSEGASAVLPERAPKAASGTAREAAEDVRAEKSGRTGRVLEPVAG</sequence>
<proteinExistence type="inferred from homology"/>
<feature type="transmembrane region" description="Helical" evidence="4">
    <location>
        <begin position="20"/>
        <end position="53"/>
    </location>
</feature>
<evidence type="ECO:0000256" key="2">
    <source>
        <dbReference type="RuleBase" id="RU003750"/>
    </source>
</evidence>
<keyword evidence="4" id="KW-1133">Transmembrane helix</keyword>
<feature type="transmembrane region" description="Helical" evidence="4">
    <location>
        <begin position="139"/>
        <end position="166"/>
    </location>
</feature>
<dbReference type="GeneID" id="32596142"/>
<keyword evidence="4" id="KW-0472">Membrane</keyword>
<dbReference type="EMBL" id="CP030073">
    <property type="protein sequence ID" value="AWW36761.1"/>
    <property type="molecule type" value="Genomic_DNA"/>
</dbReference>
<dbReference type="InterPro" id="IPR000462">
    <property type="entry name" value="CDP-OH_P_trans"/>
</dbReference>
<feature type="compositionally biased region" description="Basic and acidic residues" evidence="3">
    <location>
        <begin position="267"/>
        <end position="278"/>
    </location>
</feature>
<dbReference type="AlphaFoldDB" id="A0A2Z4IUK5"/>
<comment type="similarity">
    <text evidence="2">Belongs to the CDP-alcohol phosphatidyltransferase class-I family.</text>
</comment>
<dbReference type="Gene3D" id="1.20.120.1760">
    <property type="match status" value="1"/>
</dbReference>
<dbReference type="Proteomes" id="UP000249616">
    <property type="component" value="Chromosome"/>
</dbReference>
<keyword evidence="1 2" id="KW-0808">Transferase</keyword>
<dbReference type="PROSITE" id="PS00379">
    <property type="entry name" value="CDP_ALCOHOL_P_TRANSF"/>
    <property type="match status" value="1"/>
</dbReference>
<evidence type="ECO:0000256" key="4">
    <source>
        <dbReference type="SAM" id="Phobius"/>
    </source>
</evidence>
<dbReference type="Pfam" id="PF01066">
    <property type="entry name" value="CDP-OH_P_transf"/>
    <property type="match status" value="1"/>
</dbReference>
<feature type="transmembrane region" description="Helical" evidence="4">
    <location>
        <begin position="74"/>
        <end position="92"/>
    </location>
</feature>
<evidence type="ECO:0000256" key="1">
    <source>
        <dbReference type="ARBA" id="ARBA00022679"/>
    </source>
</evidence>
<name>A0A2Z4IUK5_9ACTN</name>